<dbReference type="InterPro" id="IPR001715">
    <property type="entry name" value="CH_dom"/>
</dbReference>
<keyword evidence="2" id="KW-0677">Repeat</keyword>
<dbReference type="EMBL" id="AGTP01106947">
    <property type="status" value="NOT_ANNOTATED_CDS"/>
    <property type="molecule type" value="Genomic_DNA"/>
</dbReference>
<dbReference type="FunFam" id="1.10.418.10:FF:000021">
    <property type="entry name" value="Leucine-rich repeat and calponin homology domain-containing protein 1 isoform 3"/>
    <property type="match status" value="1"/>
</dbReference>
<dbReference type="FunFam" id="3.80.10.10:FF:000007">
    <property type="entry name" value="Leucine-rich repeat and calponin homology domain-containing protein 1 isoform 3"/>
    <property type="match status" value="1"/>
</dbReference>
<dbReference type="SMART" id="SM00369">
    <property type="entry name" value="LRR_TYP"/>
    <property type="match status" value="5"/>
</dbReference>
<dbReference type="SUPFAM" id="SSF52058">
    <property type="entry name" value="L domain-like"/>
    <property type="match status" value="1"/>
</dbReference>
<dbReference type="Pfam" id="PF00307">
    <property type="entry name" value="CH"/>
    <property type="match status" value="1"/>
</dbReference>
<feature type="region of interest" description="Disordered" evidence="3">
    <location>
        <begin position="445"/>
        <end position="486"/>
    </location>
</feature>
<evidence type="ECO:0000313" key="6">
    <source>
        <dbReference type="Proteomes" id="UP000005215"/>
    </source>
</evidence>
<keyword evidence="1" id="KW-0433">Leucine-rich repeat</keyword>
<feature type="compositionally biased region" description="Low complexity" evidence="3">
    <location>
        <begin position="448"/>
        <end position="473"/>
    </location>
</feature>
<dbReference type="Pfam" id="PF13855">
    <property type="entry name" value="LRR_8"/>
    <property type="match status" value="2"/>
</dbReference>
<keyword evidence="6" id="KW-1185">Reference proteome</keyword>
<evidence type="ECO:0000256" key="2">
    <source>
        <dbReference type="ARBA" id="ARBA00022737"/>
    </source>
</evidence>
<dbReference type="GeneTree" id="ENSGT00940000158330"/>
<reference evidence="5" key="2">
    <citation type="submission" date="2025-08" db="UniProtKB">
        <authorList>
            <consortium name="Ensembl"/>
        </authorList>
    </citation>
    <scope>IDENTIFICATION</scope>
</reference>
<feature type="compositionally biased region" description="Polar residues" evidence="3">
    <location>
        <begin position="525"/>
        <end position="543"/>
    </location>
</feature>
<reference evidence="5" key="3">
    <citation type="submission" date="2025-09" db="UniProtKB">
        <authorList>
            <consortium name="Ensembl"/>
        </authorList>
    </citation>
    <scope>IDENTIFICATION</scope>
</reference>
<feature type="domain" description="Calponin-homology (CH)" evidence="4">
    <location>
        <begin position="547"/>
        <end position="660"/>
    </location>
</feature>
<sequence length="672" mass="74137">MAAAGLVAVAAAAEYSGPVASGGNLSGVNCGPSLGAGSGPGPGSWSRSLDRALEEAAVTGVLSLSGRKLREFPRGAANHDLTDTTRADLSRNRLSEIPIEACHFVSLENLNLYQNCIRYIPEAILNLQALTFLNISRNQLSTLPVHLCNLPLKVLIASNNKLVSLPEEIGHLRHLTELDVSCNEIQTIPSQIGNLEALRDLNVRRNHLVRLPEELAELPLIRLDFSCNKIIAIPVCYRNLRHLQVITLDNNPLQSPPAQICIKGKIHIFKFLNIQAGKLAPDLPDYDRRPLGFGSCHEELYSGRPYGALDSGFNSVDSGDKRWSGNEPTDEFSDLPLRVAEITKEQRLRRESQYQENRNSLVVTNGGVEHDLDQIDYIDSCTAEEEEDEVKRSKGLDSESLSSQFMAYIEQRRVSHECSPVKTSAIREFQKTEDMRRCLHQNRVPVEPSSHLSLSPSHNQQKASQSPQKQQPPTDGECPFPSRRSQHTDDSALLVSLSGLNQVGCAVTLLHSSAFTPLKSDDRSTAISSSPTTETLPDSTDPISRQREEELKLIEQLRKHIEYRLKVSLPCDLGAALTDGVVLCHLANHVRPRSVPSIHVPSPAVPKLTMAKCRRNVENFLEACRKIGVPQEQLCLPLHILEEKGLSQVAVTVQALLELAPPKQQQHQLSAV</sequence>
<dbReference type="AlphaFoldDB" id="I3MBC9"/>
<dbReference type="InterPro" id="IPR036872">
    <property type="entry name" value="CH_dom_sf"/>
</dbReference>
<dbReference type="InterPro" id="IPR032675">
    <property type="entry name" value="LRR_dom_sf"/>
</dbReference>
<dbReference type="InterPro" id="IPR003591">
    <property type="entry name" value="Leu-rich_rpt_typical-subtyp"/>
</dbReference>
<reference evidence="6" key="1">
    <citation type="submission" date="2011-11" db="EMBL/GenBank/DDBJ databases">
        <title>The Draft Genome of Spermophilus tridecemlineatus.</title>
        <authorList>
            <consortium name="The Broad Institute Genome Assembly &amp; Analysis Group"/>
            <consortium name="Computational R&amp;D Group"/>
            <consortium name="and Sequencing Platform"/>
            <person name="Di Palma F."/>
            <person name="Alfoldi J."/>
            <person name="Johnson J."/>
            <person name="Berlin A."/>
            <person name="Gnerre S."/>
            <person name="Jaffe D."/>
            <person name="MacCallum I."/>
            <person name="Young S."/>
            <person name="Walker B.J."/>
            <person name="Lindblad-Toh K."/>
        </authorList>
    </citation>
    <scope>NUCLEOTIDE SEQUENCE [LARGE SCALE GENOMIC DNA]</scope>
</reference>
<dbReference type="GO" id="GO:0005737">
    <property type="term" value="C:cytoplasm"/>
    <property type="evidence" value="ECO:0007669"/>
    <property type="project" value="TreeGrafter"/>
</dbReference>
<dbReference type="PANTHER" id="PTHR48051:SF44">
    <property type="entry name" value="LEUCINE RICH REPEATS AND CALPONIN HOMOLOGY DOMAIN CONTAINING 3"/>
    <property type="match status" value="1"/>
</dbReference>
<dbReference type="EMBL" id="AGTP01106948">
    <property type="status" value="NOT_ANNOTATED_CDS"/>
    <property type="molecule type" value="Genomic_DNA"/>
</dbReference>
<dbReference type="PROSITE" id="PS51450">
    <property type="entry name" value="LRR"/>
    <property type="match status" value="1"/>
</dbReference>
<dbReference type="Ensembl" id="ENSSTOT00000008290.3">
    <property type="protein sequence ID" value="ENSSTOP00000007429.3"/>
    <property type="gene ID" value="ENSSTOG00000008279.3"/>
</dbReference>
<feature type="region of interest" description="Disordered" evidence="3">
    <location>
        <begin position="519"/>
        <end position="544"/>
    </location>
</feature>
<name>I3MBC9_ICTTR</name>
<dbReference type="PANTHER" id="PTHR48051">
    <property type="match status" value="1"/>
</dbReference>
<dbReference type="Gene3D" id="3.80.10.10">
    <property type="entry name" value="Ribonuclease Inhibitor"/>
    <property type="match status" value="1"/>
</dbReference>
<dbReference type="HOGENOM" id="CLU_000288_18_15_1"/>
<evidence type="ECO:0000313" key="5">
    <source>
        <dbReference type="Ensembl" id="ENSSTOP00000007429.3"/>
    </source>
</evidence>
<dbReference type="PROSITE" id="PS50021">
    <property type="entry name" value="CH"/>
    <property type="match status" value="1"/>
</dbReference>
<evidence type="ECO:0000259" key="4">
    <source>
        <dbReference type="PROSITE" id="PS50021"/>
    </source>
</evidence>
<dbReference type="SMART" id="SM00033">
    <property type="entry name" value="CH"/>
    <property type="match status" value="1"/>
</dbReference>
<dbReference type="Gene3D" id="1.10.418.10">
    <property type="entry name" value="Calponin-like domain"/>
    <property type="match status" value="1"/>
</dbReference>
<dbReference type="InterPro" id="IPR001611">
    <property type="entry name" value="Leu-rich_rpt"/>
</dbReference>
<organism evidence="5 6">
    <name type="scientific">Ictidomys tridecemlineatus</name>
    <name type="common">Thirteen-lined ground squirrel</name>
    <name type="synonym">Spermophilus tridecemlineatus</name>
    <dbReference type="NCBI Taxonomy" id="43179"/>
    <lineage>
        <taxon>Eukaryota</taxon>
        <taxon>Metazoa</taxon>
        <taxon>Chordata</taxon>
        <taxon>Craniata</taxon>
        <taxon>Vertebrata</taxon>
        <taxon>Euteleostomi</taxon>
        <taxon>Mammalia</taxon>
        <taxon>Eutheria</taxon>
        <taxon>Euarchontoglires</taxon>
        <taxon>Glires</taxon>
        <taxon>Rodentia</taxon>
        <taxon>Sciuromorpha</taxon>
        <taxon>Sciuridae</taxon>
        <taxon>Xerinae</taxon>
        <taxon>Marmotini</taxon>
        <taxon>Ictidomys</taxon>
    </lineage>
</organism>
<proteinExistence type="predicted"/>
<protein>
    <submittedName>
        <fullName evidence="5">Leucine rich repeats and calponin homology domain containing 3</fullName>
    </submittedName>
</protein>
<dbReference type="SMART" id="SM00364">
    <property type="entry name" value="LRR_BAC"/>
    <property type="match status" value="4"/>
</dbReference>
<evidence type="ECO:0000256" key="1">
    <source>
        <dbReference type="ARBA" id="ARBA00022614"/>
    </source>
</evidence>
<evidence type="ECO:0000256" key="3">
    <source>
        <dbReference type="SAM" id="MobiDB-lite"/>
    </source>
</evidence>
<accession>I3MBC9</accession>
<dbReference type="Proteomes" id="UP000005215">
    <property type="component" value="Unassembled WGS sequence"/>
</dbReference>
<dbReference type="InterPro" id="IPR050216">
    <property type="entry name" value="LRR_domain-containing"/>
</dbReference>
<dbReference type="SUPFAM" id="SSF47576">
    <property type="entry name" value="Calponin-homology domain, CH-domain"/>
    <property type="match status" value="1"/>
</dbReference>
<dbReference type="CDD" id="cd21272">
    <property type="entry name" value="CH_LRCH3"/>
    <property type="match status" value="1"/>
</dbReference>
<gene>
    <name evidence="5" type="primary">LRCH3</name>
</gene>